<gene>
    <name evidence="3" type="ORF">GCM10009332_15160</name>
</gene>
<evidence type="ECO:0000256" key="1">
    <source>
        <dbReference type="SAM" id="MobiDB-lite"/>
    </source>
</evidence>
<sequence>MSANIDNSEASAQSVKQESKQRQGVNHTLHFFLTLMTFGLWGAVWWWLILKSQGKKNQWLSGFDEDYWSYLIERDQPPASLYPIRFNQDGSRTNFEA</sequence>
<organism evidence="3 4">
    <name type="scientific">Shewanella gelidii</name>
    <dbReference type="NCBI Taxonomy" id="1642821"/>
    <lineage>
        <taxon>Bacteria</taxon>
        <taxon>Pseudomonadati</taxon>
        <taxon>Pseudomonadota</taxon>
        <taxon>Gammaproteobacteria</taxon>
        <taxon>Alteromonadales</taxon>
        <taxon>Shewanellaceae</taxon>
        <taxon>Shewanella</taxon>
    </lineage>
</organism>
<reference evidence="3" key="2">
    <citation type="submission" date="2020-09" db="EMBL/GenBank/DDBJ databases">
        <authorList>
            <person name="Sun Q."/>
            <person name="Ohkuma M."/>
        </authorList>
    </citation>
    <scope>NUCLEOTIDE SEQUENCE</scope>
    <source>
        <strain evidence="3">JCM 30804</strain>
    </source>
</reference>
<name>A0A917JQL9_9GAMM</name>
<dbReference type="EMBL" id="BMPZ01000003">
    <property type="protein sequence ID" value="GGI78717.1"/>
    <property type="molecule type" value="Genomic_DNA"/>
</dbReference>
<feature type="transmembrane region" description="Helical" evidence="2">
    <location>
        <begin position="29"/>
        <end position="50"/>
    </location>
</feature>
<reference evidence="3" key="1">
    <citation type="journal article" date="2014" name="Int. J. Syst. Evol. Microbiol.">
        <title>Complete genome sequence of Corynebacterium casei LMG S-19264T (=DSM 44701T), isolated from a smear-ripened cheese.</title>
        <authorList>
            <consortium name="US DOE Joint Genome Institute (JGI-PGF)"/>
            <person name="Walter F."/>
            <person name="Albersmeier A."/>
            <person name="Kalinowski J."/>
            <person name="Ruckert C."/>
        </authorList>
    </citation>
    <scope>NUCLEOTIDE SEQUENCE</scope>
    <source>
        <strain evidence="3">JCM 30804</strain>
    </source>
</reference>
<dbReference type="Proteomes" id="UP000613743">
    <property type="component" value="Unassembled WGS sequence"/>
</dbReference>
<proteinExistence type="predicted"/>
<evidence type="ECO:0000256" key="2">
    <source>
        <dbReference type="SAM" id="Phobius"/>
    </source>
</evidence>
<evidence type="ECO:0000313" key="4">
    <source>
        <dbReference type="Proteomes" id="UP000613743"/>
    </source>
</evidence>
<accession>A0A917JQL9</accession>
<evidence type="ECO:0000313" key="3">
    <source>
        <dbReference type="EMBL" id="GGI78717.1"/>
    </source>
</evidence>
<comment type="caution">
    <text evidence="3">The sequence shown here is derived from an EMBL/GenBank/DDBJ whole genome shotgun (WGS) entry which is preliminary data.</text>
</comment>
<keyword evidence="2" id="KW-1133">Transmembrane helix</keyword>
<keyword evidence="4" id="KW-1185">Reference proteome</keyword>
<feature type="region of interest" description="Disordered" evidence="1">
    <location>
        <begin position="1"/>
        <end position="23"/>
    </location>
</feature>
<dbReference type="RefSeq" id="WP_188919495.1">
    <property type="nucleotide sequence ID" value="NZ_BMPZ01000003.1"/>
</dbReference>
<keyword evidence="2" id="KW-0472">Membrane</keyword>
<dbReference type="AlphaFoldDB" id="A0A917JQL9"/>
<keyword evidence="2" id="KW-0812">Transmembrane</keyword>
<protein>
    <submittedName>
        <fullName evidence="3">Uncharacterized protein</fullName>
    </submittedName>
</protein>